<keyword evidence="6 17" id="KW-0732">Signal</keyword>
<evidence type="ECO:0008006" key="22">
    <source>
        <dbReference type="Google" id="ProtNLM"/>
    </source>
</evidence>
<feature type="disulfide bond" evidence="15">
    <location>
        <begin position="451"/>
        <end position="477"/>
    </location>
</feature>
<feature type="binding site" evidence="14">
    <location>
        <position position="307"/>
    </location>
    <ligand>
        <name>Ca(2+)</name>
        <dbReference type="ChEBI" id="CHEBI:29108"/>
        <label>2</label>
    </ligand>
</feature>
<evidence type="ECO:0000259" key="18">
    <source>
        <dbReference type="PROSITE" id="PS50215"/>
    </source>
</evidence>
<dbReference type="SUPFAM" id="SSF82895">
    <property type="entry name" value="TSP-1 type 1 repeat"/>
    <property type="match status" value="5"/>
</dbReference>
<feature type="disulfide bond" evidence="15">
    <location>
        <begin position="532"/>
        <end position="569"/>
    </location>
</feature>
<evidence type="ECO:0000256" key="9">
    <source>
        <dbReference type="ARBA" id="ARBA00022833"/>
    </source>
</evidence>
<evidence type="ECO:0000313" key="20">
    <source>
        <dbReference type="EMBL" id="KAK6184996.1"/>
    </source>
</evidence>
<feature type="chain" id="PRO_5042918888" description="A disintegrin and metalloproteinase with thrombospondin motifs 18" evidence="17">
    <location>
        <begin position="22"/>
        <end position="1159"/>
    </location>
</feature>
<evidence type="ECO:0000256" key="16">
    <source>
        <dbReference type="PROSITE-ProRule" id="PRU00276"/>
    </source>
</evidence>
<dbReference type="InterPro" id="IPR013273">
    <property type="entry name" value="ADAMTS/ADAMTS-like"/>
</dbReference>
<dbReference type="SUPFAM" id="SSF55486">
    <property type="entry name" value="Metalloproteases ('zincins'), catalytic domain"/>
    <property type="match status" value="1"/>
</dbReference>
<dbReference type="Gene3D" id="2.20.100.10">
    <property type="entry name" value="Thrombospondin type-1 (TSP1) repeat"/>
    <property type="match status" value="5"/>
</dbReference>
<feature type="signal peptide" evidence="17">
    <location>
        <begin position="1"/>
        <end position="21"/>
    </location>
</feature>
<accession>A0AAN8JWH6</accession>
<feature type="domain" description="Peptidase M12B" evidence="18">
    <location>
        <begin position="223"/>
        <end position="428"/>
    </location>
</feature>
<keyword evidence="11 15" id="KW-1015">Disulfide bond</keyword>
<feature type="binding site" evidence="14 16">
    <location>
        <position position="366"/>
    </location>
    <ligand>
        <name>Zn(2+)</name>
        <dbReference type="ChEBI" id="CHEBI:29105"/>
        <note>catalytic</note>
    </ligand>
</feature>
<sequence>MHWIYLKLLPFLMSSCIYTVAHTPSTYQIVYTSQITSQEQQFISNKSRKRRAADKSEIIYLNITGDSVQFNLRLKANTGLLAPGFKVYIRHHDNTTDTIQTDSNATIESDCIFTGDVTSHENSKAAISLCRGVTGVLRLPTEDYVIEPLPKHLDIQSQNDDILDNQQPHILYKKTDLPHQEFRQQKTIERDYSKTVQNAQTTPDNRSELRSHQHHYSATNLKQTVETLVVADKTMVQRHGRHNITTYILSILNIVSKLFEDNSLGKPVEILLVGLVVLETDEPGLHISHHADYTLNSFCQWQSTLSDSTGRRHDHAILLTGLDICSNKNAPCDTLGFAPINGMCNPLRSCIMNEDTGLATAFTVTHEIGHNFGMFHDGEGNNCKRGAGNIMSPTLTGRNGLFQWSSCSRNYFLKFLNTIQSNCLSDRPTYIQEFEFPDKLPGELYDATTQCKWLFGATAKVCSYEFGKLQVCKSLWCYKGNKMCETKFLPAAEGTKCGVGMWCRHSKCEKKPLQKPKEINGGWSPWTPWTRCSRTCGGGIQQRNRKCNNPKPKYNGKPCIGELVMFSLCNTQVCTGSTDFRSEQCQEFDKKSFRGWFYNWTAYRKIQRDEDQCKLYCQAKDYNFFFALSNKVKDGTLCNDISKKICVQGSCRLYGCDLIIDSTARNDACGICNGDNSTCNHLSGVFINQVRHNTYHPIITLPAGATSVKISQRKPSFNYLAVRNKYGKYYLNGNRKIESSGTYTIGGTRFNYENTDLVEVLYTEGPILEDIVLEILSNGVNRGVVYEYSLKKPSRPSTLPTPRYHYTWKTKSTPCSQSCAGGTQNVTVHCFRDDDDDDADDDDREVSALYCDKYTRPASKITSCAETLCPPKWVASDWGKCSRMCAGGKQKRKVRCWQKISSTKDRKVRPRFCKHLAKPSKRRRCNQRDCPPKWHHNHWSSCSTSCGQGFKTRNVFCQQRKVYGIITTSDIFCKELPRPSTRKICHSNVKCPSRINDRYQWLLSSWGKCSATCNRGVRRRHFKCSHSNIDREYRQVANKYCSHILKPRNTVLHENCLLPPCLKLTWSTGPWSQCSVTCGDGIMMRTIQCTDQDGRLASDCLKPKPEERKRCHLSPCFSSSQSDSSCHDKFDWCPLVPIHRICSHSYYGKSCCESCTGNR</sequence>
<comment type="caution">
    <text evidence="16">Lacks conserved residue(s) required for the propagation of feature annotation.</text>
</comment>
<feature type="binding site" evidence="14">
    <location>
        <position position="307"/>
    </location>
    <ligand>
        <name>Ca(2+)</name>
        <dbReference type="ChEBI" id="CHEBI:29108"/>
        <label>1</label>
    </ligand>
</feature>
<dbReference type="Proteomes" id="UP001347796">
    <property type="component" value="Unassembled WGS sequence"/>
</dbReference>
<dbReference type="InterPro" id="IPR050439">
    <property type="entry name" value="ADAMTS_ADAMTS-like"/>
</dbReference>
<feature type="binding site" evidence="14">
    <location>
        <position position="226"/>
    </location>
    <ligand>
        <name>Ca(2+)</name>
        <dbReference type="ChEBI" id="CHEBI:29108"/>
        <label>2</label>
    </ligand>
</feature>
<feature type="binding site" evidence="14 16">
    <location>
        <position position="370"/>
    </location>
    <ligand>
        <name>Zn(2+)</name>
        <dbReference type="ChEBI" id="CHEBI:29105"/>
        <note>catalytic</note>
    </ligand>
</feature>
<evidence type="ECO:0000256" key="5">
    <source>
        <dbReference type="ARBA" id="ARBA00022723"/>
    </source>
</evidence>
<dbReference type="Pfam" id="PF08686">
    <property type="entry name" value="PLAC"/>
    <property type="match status" value="1"/>
</dbReference>
<evidence type="ECO:0000256" key="3">
    <source>
        <dbReference type="ARBA" id="ARBA00022530"/>
    </source>
</evidence>
<feature type="active site" evidence="13 16">
    <location>
        <position position="367"/>
    </location>
</feature>
<keyword evidence="2" id="KW-0964">Secreted</keyword>
<keyword evidence="9 14" id="KW-0862">Zinc</keyword>
<evidence type="ECO:0000256" key="14">
    <source>
        <dbReference type="PIRSR" id="PIRSR613273-2"/>
    </source>
</evidence>
<keyword evidence="12" id="KW-0325">Glycoprotein</keyword>
<feature type="binding site" evidence="14">
    <location>
        <position position="426"/>
    </location>
    <ligand>
        <name>Ca(2+)</name>
        <dbReference type="ChEBI" id="CHEBI:29108"/>
        <label>2</label>
    </ligand>
</feature>
<evidence type="ECO:0000256" key="4">
    <source>
        <dbReference type="ARBA" id="ARBA00022670"/>
    </source>
</evidence>
<evidence type="ECO:0000256" key="2">
    <source>
        <dbReference type="ARBA" id="ARBA00022525"/>
    </source>
</evidence>
<dbReference type="SMART" id="SM00209">
    <property type="entry name" value="TSP1"/>
    <property type="match status" value="6"/>
</dbReference>
<feature type="disulfide bond" evidence="15">
    <location>
        <begin position="383"/>
        <end position="407"/>
    </location>
</feature>
<evidence type="ECO:0000313" key="21">
    <source>
        <dbReference type="Proteomes" id="UP001347796"/>
    </source>
</evidence>
<keyword evidence="7" id="KW-0677">Repeat</keyword>
<dbReference type="AlphaFoldDB" id="A0AAN8JWH6"/>
<dbReference type="InterPro" id="IPR045371">
    <property type="entry name" value="ADAMTS_CR_3"/>
</dbReference>
<protein>
    <recommendedName>
        <fullName evidence="22">A disintegrin and metalloproteinase with thrombospondin motifs 18</fullName>
    </recommendedName>
</protein>
<feature type="domain" description="PLAC" evidence="19">
    <location>
        <begin position="1122"/>
        <end position="1159"/>
    </location>
</feature>
<dbReference type="InterPro" id="IPR010909">
    <property type="entry name" value="PLAC"/>
</dbReference>
<dbReference type="Gene3D" id="3.40.390.10">
    <property type="entry name" value="Collagenase (Catalytic Domain)"/>
    <property type="match status" value="1"/>
</dbReference>
<dbReference type="InterPro" id="IPR000884">
    <property type="entry name" value="TSP1_rpt"/>
</dbReference>
<comment type="subcellular location">
    <subcellularLocation>
        <location evidence="1">Secreted</location>
        <location evidence="1">Extracellular space</location>
        <location evidence="1">Extracellular matrix</location>
    </subcellularLocation>
</comment>
<evidence type="ECO:0000256" key="15">
    <source>
        <dbReference type="PIRSR" id="PIRSR613273-3"/>
    </source>
</evidence>
<dbReference type="PANTHER" id="PTHR13723">
    <property type="entry name" value="ADAMTS A DISINTEGRIN AND METALLOPROTEASE WITH THROMBOSPONDIN MOTIFS PROTEASE"/>
    <property type="match status" value="1"/>
</dbReference>
<dbReference type="InterPro" id="IPR024079">
    <property type="entry name" value="MetalloPept_cat_dom_sf"/>
</dbReference>
<keyword evidence="3" id="KW-0272">Extracellular matrix</keyword>
<feature type="disulfide bond" evidence="15">
    <location>
        <begin position="344"/>
        <end position="423"/>
    </location>
</feature>
<evidence type="ECO:0000256" key="12">
    <source>
        <dbReference type="ARBA" id="ARBA00023180"/>
    </source>
</evidence>
<evidence type="ECO:0000256" key="1">
    <source>
        <dbReference type="ARBA" id="ARBA00004498"/>
    </source>
</evidence>
<dbReference type="PANTHER" id="PTHR13723:SF293">
    <property type="entry name" value="A DISINTEGRIN AND METALLOPROTEINASE WITH THROMBOSPONDIN MOTIFS 18"/>
    <property type="match status" value="1"/>
</dbReference>
<dbReference type="Pfam" id="PF17771">
    <property type="entry name" value="ADAMTS_CR_2"/>
    <property type="match status" value="1"/>
</dbReference>
<name>A0AAN8JWH6_PATCE</name>
<dbReference type="GO" id="GO:0031012">
    <property type="term" value="C:extracellular matrix"/>
    <property type="evidence" value="ECO:0007669"/>
    <property type="project" value="TreeGrafter"/>
</dbReference>
<dbReference type="PRINTS" id="PR01857">
    <property type="entry name" value="ADAMTSFAMILY"/>
</dbReference>
<feature type="disulfide bond" evidence="15">
    <location>
        <begin position="547"/>
        <end position="559"/>
    </location>
</feature>
<dbReference type="InterPro" id="IPR001590">
    <property type="entry name" value="Peptidase_M12B"/>
</dbReference>
<feature type="disulfide bond" evidence="15">
    <location>
        <begin position="325"/>
        <end position="332"/>
    </location>
</feature>
<feature type="disulfide bond" evidence="15">
    <location>
        <begin position="536"/>
        <end position="574"/>
    </location>
</feature>
<dbReference type="Pfam" id="PF05986">
    <property type="entry name" value="ADAMTS_spacer1"/>
    <property type="match status" value="1"/>
</dbReference>
<keyword evidence="4" id="KW-0645">Protease</keyword>
<evidence type="ECO:0000256" key="7">
    <source>
        <dbReference type="ARBA" id="ARBA00022737"/>
    </source>
</evidence>
<dbReference type="Gene3D" id="2.60.120.830">
    <property type="match status" value="1"/>
</dbReference>
<evidence type="ECO:0000259" key="19">
    <source>
        <dbReference type="PROSITE" id="PS50900"/>
    </source>
</evidence>
<dbReference type="GO" id="GO:0004222">
    <property type="term" value="F:metalloendopeptidase activity"/>
    <property type="evidence" value="ECO:0007669"/>
    <property type="project" value="InterPro"/>
</dbReference>
<feature type="binding site" evidence="14">
    <location>
        <position position="426"/>
    </location>
    <ligand>
        <name>Ca(2+)</name>
        <dbReference type="ChEBI" id="CHEBI:29108"/>
        <label>1</label>
    </ligand>
</feature>
<organism evidence="20 21">
    <name type="scientific">Patella caerulea</name>
    <name type="common">Rayed Mediterranean limpet</name>
    <dbReference type="NCBI Taxonomy" id="87958"/>
    <lineage>
        <taxon>Eukaryota</taxon>
        <taxon>Metazoa</taxon>
        <taxon>Spiralia</taxon>
        <taxon>Lophotrochozoa</taxon>
        <taxon>Mollusca</taxon>
        <taxon>Gastropoda</taxon>
        <taxon>Patellogastropoda</taxon>
        <taxon>Patelloidea</taxon>
        <taxon>Patellidae</taxon>
        <taxon>Patella</taxon>
    </lineage>
</organism>
<evidence type="ECO:0000256" key="10">
    <source>
        <dbReference type="ARBA" id="ARBA00023049"/>
    </source>
</evidence>
<dbReference type="InterPro" id="IPR002870">
    <property type="entry name" value="Peptidase_M12B_N"/>
</dbReference>
<keyword evidence="21" id="KW-1185">Reference proteome</keyword>
<evidence type="ECO:0000256" key="11">
    <source>
        <dbReference type="ARBA" id="ARBA00023157"/>
    </source>
</evidence>
<dbReference type="FunFam" id="2.60.120.830:FF:000001">
    <property type="entry name" value="A disintegrin and metalloproteinase with thrombospondin motifs 1"/>
    <property type="match status" value="1"/>
</dbReference>
<keyword evidence="8" id="KW-0378">Hydrolase</keyword>
<feature type="disulfide bond" evidence="15">
    <location>
        <begin position="472"/>
        <end position="503"/>
    </location>
</feature>
<dbReference type="Pfam" id="PF00090">
    <property type="entry name" value="TSP_1"/>
    <property type="match status" value="1"/>
</dbReference>
<dbReference type="GO" id="GO:0046872">
    <property type="term" value="F:metal ion binding"/>
    <property type="evidence" value="ECO:0007669"/>
    <property type="project" value="UniProtKB-KW"/>
</dbReference>
<keyword evidence="5 14" id="KW-0479">Metal-binding</keyword>
<evidence type="ECO:0000256" key="8">
    <source>
        <dbReference type="ARBA" id="ARBA00022801"/>
    </source>
</evidence>
<dbReference type="FunFam" id="2.20.100.10:FF:000005">
    <property type="entry name" value="ADAM metallopeptidase with thrombospondin type 1 motif 9"/>
    <property type="match status" value="1"/>
</dbReference>
<dbReference type="EMBL" id="JAZGQO010000006">
    <property type="protein sequence ID" value="KAK6184996.1"/>
    <property type="molecule type" value="Genomic_DNA"/>
</dbReference>
<comment type="cofactor">
    <cofactor evidence="14">
        <name>Zn(2+)</name>
        <dbReference type="ChEBI" id="CHEBI:29105"/>
    </cofactor>
    <text evidence="14">Binds 1 zinc ion per subunit.</text>
</comment>
<feature type="binding site" evidence="14">
    <location>
        <position position="423"/>
    </location>
    <ligand>
        <name>Ca(2+)</name>
        <dbReference type="ChEBI" id="CHEBI:29108"/>
        <label>1</label>
    </ligand>
</feature>
<evidence type="ECO:0000256" key="6">
    <source>
        <dbReference type="ARBA" id="ARBA00022729"/>
    </source>
</evidence>
<reference evidence="20 21" key="1">
    <citation type="submission" date="2024-01" db="EMBL/GenBank/DDBJ databases">
        <title>The genome of the rayed Mediterranean limpet Patella caerulea (Linnaeus, 1758).</title>
        <authorList>
            <person name="Anh-Thu Weber A."/>
            <person name="Halstead-Nussloch G."/>
        </authorList>
    </citation>
    <scope>NUCLEOTIDE SEQUENCE [LARGE SCALE GENOMIC DNA]</scope>
    <source>
        <strain evidence="20">AATW-2023a</strain>
        <tissue evidence="20">Whole specimen</tissue>
    </source>
</reference>
<dbReference type="PROSITE" id="PS50215">
    <property type="entry name" value="ADAM_MEPRO"/>
    <property type="match status" value="1"/>
</dbReference>
<dbReference type="CDD" id="cd04273">
    <property type="entry name" value="ZnMc_ADAMTS_like"/>
    <property type="match status" value="1"/>
</dbReference>
<dbReference type="InterPro" id="IPR041645">
    <property type="entry name" value="ADAMTS_CR_2"/>
</dbReference>
<dbReference type="Pfam" id="PF01421">
    <property type="entry name" value="Reprolysin"/>
    <property type="match status" value="1"/>
</dbReference>
<evidence type="ECO:0000256" key="13">
    <source>
        <dbReference type="PIRSR" id="PIRSR613273-1"/>
    </source>
</evidence>
<feature type="disulfide bond" evidence="15">
    <location>
        <begin position="497"/>
        <end position="508"/>
    </location>
</feature>
<proteinExistence type="predicted"/>
<dbReference type="PROSITE" id="PS50092">
    <property type="entry name" value="TSP1"/>
    <property type="match status" value="5"/>
</dbReference>
<feature type="disulfide bond" evidence="15">
    <location>
        <begin position="462"/>
        <end position="484"/>
    </location>
</feature>
<dbReference type="PROSITE" id="PS50900">
    <property type="entry name" value="PLAC"/>
    <property type="match status" value="1"/>
</dbReference>
<comment type="caution">
    <text evidence="20">The sequence shown here is derived from an EMBL/GenBank/DDBJ whole genome shotgun (WGS) entry which is preliminary data.</text>
</comment>
<dbReference type="Gene3D" id="3.40.1620.60">
    <property type="match status" value="1"/>
</dbReference>
<dbReference type="GO" id="GO:0006508">
    <property type="term" value="P:proteolysis"/>
    <property type="evidence" value="ECO:0007669"/>
    <property type="project" value="UniProtKB-KW"/>
</dbReference>
<dbReference type="InterPro" id="IPR036383">
    <property type="entry name" value="TSP1_rpt_sf"/>
</dbReference>
<feature type="binding site" evidence="14">
    <location>
        <position position="314"/>
    </location>
    <ligand>
        <name>Ca(2+)</name>
        <dbReference type="ChEBI" id="CHEBI:29108"/>
        <label>1</label>
    </ligand>
</feature>
<dbReference type="InterPro" id="IPR010294">
    <property type="entry name" value="ADAMTS_spacer1"/>
</dbReference>
<keyword evidence="10" id="KW-0482">Metalloprotease</keyword>
<feature type="disulfide bond" evidence="15">
    <location>
        <begin position="299"/>
        <end position="350"/>
    </location>
</feature>
<feature type="binding site" evidence="14">
    <location>
        <position position="226"/>
    </location>
    <ligand>
        <name>Ca(2+)</name>
        <dbReference type="ChEBI" id="CHEBI:29108"/>
        <label>1</label>
    </ligand>
</feature>
<feature type="binding site" evidence="14 16">
    <location>
        <position position="376"/>
    </location>
    <ligand>
        <name>Zn(2+)</name>
        <dbReference type="ChEBI" id="CHEBI:29105"/>
        <note>catalytic</note>
    </ligand>
</feature>
<dbReference type="Pfam" id="PF01562">
    <property type="entry name" value="Pep_M12B_propep"/>
    <property type="match status" value="1"/>
</dbReference>
<dbReference type="GO" id="GO:0030198">
    <property type="term" value="P:extracellular matrix organization"/>
    <property type="evidence" value="ECO:0007669"/>
    <property type="project" value="InterPro"/>
</dbReference>
<dbReference type="Pfam" id="PF19030">
    <property type="entry name" value="TSP1_ADAMTS"/>
    <property type="match status" value="4"/>
</dbReference>
<dbReference type="FunFam" id="3.40.390.10:FF:000001">
    <property type="entry name" value="A disintegrin and metalloproteinase with thrombospondin motifs 1"/>
    <property type="match status" value="1"/>
</dbReference>
<dbReference type="FunFam" id="2.20.100.10:FF:000007">
    <property type="entry name" value="Thrombospondin 1"/>
    <property type="match status" value="1"/>
</dbReference>
<evidence type="ECO:0000256" key="17">
    <source>
        <dbReference type="SAM" id="SignalP"/>
    </source>
</evidence>
<dbReference type="Pfam" id="PF19236">
    <property type="entry name" value="ADAMTS_CR_3"/>
    <property type="match status" value="1"/>
</dbReference>
<keyword evidence="14" id="KW-0106">Calcium</keyword>
<gene>
    <name evidence="20" type="ORF">SNE40_007328</name>
</gene>